<evidence type="ECO:0000313" key="7">
    <source>
        <dbReference type="EMBL" id="MCM8749919.1"/>
    </source>
</evidence>
<dbReference type="AlphaFoldDB" id="A0AA41WG21"/>
<gene>
    <name evidence="7" type="ORF">NET02_12240</name>
</gene>
<evidence type="ECO:0000256" key="2">
    <source>
        <dbReference type="ARBA" id="ARBA00022475"/>
    </source>
</evidence>
<feature type="transmembrane region" description="Helical" evidence="6">
    <location>
        <begin position="111"/>
        <end position="129"/>
    </location>
</feature>
<dbReference type="GO" id="GO:0015658">
    <property type="term" value="F:branched-chain amino acid transmembrane transporter activity"/>
    <property type="evidence" value="ECO:0007669"/>
    <property type="project" value="InterPro"/>
</dbReference>
<accession>A0AA41WG21</accession>
<proteinExistence type="predicted"/>
<keyword evidence="2" id="KW-1003">Cell membrane</keyword>
<dbReference type="InterPro" id="IPR043428">
    <property type="entry name" value="LivM-like"/>
</dbReference>
<keyword evidence="5 6" id="KW-0472">Membrane</keyword>
<organism evidence="7 8">
    <name type="scientific">Thermalbibacter longus</name>
    <dbReference type="NCBI Taxonomy" id="2951981"/>
    <lineage>
        <taxon>Bacteria</taxon>
        <taxon>Pseudomonadati</taxon>
        <taxon>Thermomicrobiota</taxon>
        <taxon>Thermomicrobia</taxon>
        <taxon>Thermomicrobiales</taxon>
        <taxon>Thermomicrobiaceae</taxon>
        <taxon>Thermalbibacter</taxon>
    </lineage>
</organism>
<keyword evidence="4 6" id="KW-1133">Transmembrane helix</keyword>
<dbReference type="PANTHER" id="PTHR30482">
    <property type="entry name" value="HIGH-AFFINITY BRANCHED-CHAIN AMINO ACID TRANSPORT SYSTEM PERMEASE"/>
    <property type="match status" value="1"/>
</dbReference>
<dbReference type="Pfam" id="PF02653">
    <property type="entry name" value="BPD_transp_2"/>
    <property type="match status" value="1"/>
</dbReference>
<feature type="transmembrane region" description="Helical" evidence="6">
    <location>
        <begin position="83"/>
        <end position="105"/>
    </location>
</feature>
<keyword evidence="8" id="KW-1185">Reference proteome</keyword>
<keyword evidence="3 6" id="KW-0812">Transmembrane</keyword>
<evidence type="ECO:0000256" key="4">
    <source>
        <dbReference type="ARBA" id="ARBA00022989"/>
    </source>
</evidence>
<feature type="transmembrane region" description="Helical" evidence="6">
    <location>
        <begin position="244"/>
        <end position="271"/>
    </location>
</feature>
<dbReference type="Proteomes" id="UP001165306">
    <property type="component" value="Unassembled WGS sequence"/>
</dbReference>
<reference evidence="7" key="1">
    <citation type="submission" date="2022-06" db="EMBL/GenBank/DDBJ databases">
        <title>CFH 74404 Thermomicrobiaceae sp.</title>
        <authorList>
            <person name="Ming H."/>
            <person name="Li W.-J."/>
            <person name="Zhao Z."/>
        </authorList>
    </citation>
    <scope>NUCLEOTIDE SEQUENCE</scope>
    <source>
        <strain evidence="7">CFH 74404</strain>
    </source>
</reference>
<dbReference type="PANTHER" id="PTHR30482:SF17">
    <property type="entry name" value="ABC TRANSPORTER ATP-BINDING PROTEIN"/>
    <property type="match status" value="1"/>
</dbReference>
<evidence type="ECO:0000256" key="5">
    <source>
        <dbReference type="ARBA" id="ARBA00023136"/>
    </source>
</evidence>
<comment type="caution">
    <text evidence="7">The sequence shown here is derived from an EMBL/GenBank/DDBJ whole genome shotgun (WGS) entry which is preliminary data.</text>
</comment>
<dbReference type="EMBL" id="JAMSLR010000009">
    <property type="protein sequence ID" value="MCM8749919.1"/>
    <property type="molecule type" value="Genomic_DNA"/>
</dbReference>
<evidence type="ECO:0000256" key="6">
    <source>
        <dbReference type="SAM" id="Phobius"/>
    </source>
</evidence>
<dbReference type="RefSeq" id="WP_284057705.1">
    <property type="nucleotide sequence ID" value="NZ_JAMSLR010000009.1"/>
</dbReference>
<sequence>MSALISTRTALALLVLGLLATFPLWGSAYFVGRVFSPALFFGIAALSLVLLAGYGGMVSLAQMTIFGLAGYGYGVLTVTHGQPWWVGILGGLAAATLAAFLFGLVAVRTQGIYFLMITLALGMVVYALANQNRSVFGGHTGILGIRAPELGGHLLTERALFYEVCLVTAVLSYLGVRYLLRTPFGLALQAVRDNPRRLAALGYHVALHRLAAFTLAGFLAAVGGLLGVWYNGAISPTAIDVTRLINVLVIAVIGGLASVEGAFLGALAFILVTNFASSFTERFNTVIGLTFLAIVLFSPEGLSGLAARPVEVLRRWRGRRWRASDTLDVRQAVGRQDE</sequence>
<dbReference type="GO" id="GO:0005886">
    <property type="term" value="C:plasma membrane"/>
    <property type="evidence" value="ECO:0007669"/>
    <property type="project" value="UniProtKB-SubCell"/>
</dbReference>
<feature type="transmembrane region" description="Helical" evidence="6">
    <location>
        <begin position="210"/>
        <end position="232"/>
    </location>
</feature>
<feature type="transmembrane region" description="Helical" evidence="6">
    <location>
        <begin position="38"/>
        <end position="71"/>
    </location>
</feature>
<feature type="transmembrane region" description="Helical" evidence="6">
    <location>
        <begin position="283"/>
        <end position="307"/>
    </location>
</feature>
<protein>
    <submittedName>
        <fullName evidence="7">Branched-chain amino acid ABC transporter permease</fullName>
    </submittedName>
</protein>
<evidence type="ECO:0000313" key="8">
    <source>
        <dbReference type="Proteomes" id="UP001165306"/>
    </source>
</evidence>
<comment type="subcellular location">
    <subcellularLocation>
        <location evidence="1">Cell membrane</location>
        <topology evidence="1">Multi-pass membrane protein</topology>
    </subcellularLocation>
</comment>
<dbReference type="InterPro" id="IPR001851">
    <property type="entry name" value="ABC_transp_permease"/>
</dbReference>
<evidence type="ECO:0000256" key="3">
    <source>
        <dbReference type="ARBA" id="ARBA00022692"/>
    </source>
</evidence>
<dbReference type="CDD" id="cd06581">
    <property type="entry name" value="TM_PBP1_LivM_like"/>
    <property type="match status" value="1"/>
</dbReference>
<evidence type="ECO:0000256" key="1">
    <source>
        <dbReference type="ARBA" id="ARBA00004651"/>
    </source>
</evidence>
<name>A0AA41WG21_9BACT</name>